<keyword evidence="2" id="KW-0560">Oxidoreductase</keyword>
<dbReference type="Proteomes" id="UP000325672">
    <property type="component" value="Unassembled WGS sequence"/>
</dbReference>
<reference evidence="4 5" key="1">
    <citation type="submission" date="2019-04" db="EMBL/GenBank/DDBJ databases">
        <title>Friends and foes A comparative genomics study of 23 Aspergillus species from section Flavi.</title>
        <authorList>
            <consortium name="DOE Joint Genome Institute"/>
            <person name="Kjaerbolling I."/>
            <person name="Vesth T."/>
            <person name="Frisvad J.C."/>
            <person name="Nybo J.L."/>
            <person name="Theobald S."/>
            <person name="Kildgaard S."/>
            <person name="Isbrandt T."/>
            <person name="Kuo A."/>
            <person name="Sato A."/>
            <person name="Lyhne E.K."/>
            <person name="Kogle M.E."/>
            <person name="Wiebenga A."/>
            <person name="Kun R.S."/>
            <person name="Lubbers R.J."/>
            <person name="Makela M.R."/>
            <person name="Barry K."/>
            <person name="Chovatia M."/>
            <person name="Clum A."/>
            <person name="Daum C."/>
            <person name="Haridas S."/>
            <person name="He G."/>
            <person name="LaButti K."/>
            <person name="Lipzen A."/>
            <person name="Mondo S."/>
            <person name="Riley R."/>
            <person name="Salamov A."/>
            <person name="Simmons B.A."/>
            <person name="Magnuson J.K."/>
            <person name="Henrissat B."/>
            <person name="Mortensen U.H."/>
            <person name="Larsen T.O."/>
            <person name="Devries R.P."/>
            <person name="Grigoriev I.V."/>
            <person name="Machida M."/>
            <person name="Baker S.E."/>
            <person name="Andersen M.R."/>
        </authorList>
    </citation>
    <scope>NUCLEOTIDE SEQUENCE [LARGE SCALE GENOMIC DNA]</scope>
    <source>
        <strain evidence="4 5">CBS 117625</strain>
    </source>
</reference>
<dbReference type="GeneID" id="43641116"/>
<evidence type="ECO:0000259" key="3">
    <source>
        <dbReference type="Pfam" id="PF05368"/>
    </source>
</evidence>
<dbReference type="Pfam" id="PF05368">
    <property type="entry name" value="NmrA"/>
    <property type="match status" value="1"/>
</dbReference>
<dbReference type="RefSeq" id="XP_031916616.1">
    <property type="nucleotide sequence ID" value="XM_032056906.1"/>
</dbReference>
<evidence type="ECO:0000313" key="5">
    <source>
        <dbReference type="Proteomes" id="UP000325672"/>
    </source>
</evidence>
<dbReference type="InterPro" id="IPR045312">
    <property type="entry name" value="PCBER-like"/>
</dbReference>
<dbReference type="Gene3D" id="3.90.25.10">
    <property type="entry name" value="UDP-galactose 4-epimerase, domain 1"/>
    <property type="match status" value="1"/>
</dbReference>
<dbReference type="Gene3D" id="3.40.50.720">
    <property type="entry name" value="NAD(P)-binding Rossmann-like Domain"/>
    <property type="match status" value="1"/>
</dbReference>
<keyword evidence="1" id="KW-0521">NADP</keyword>
<dbReference type="PANTHER" id="PTHR47706">
    <property type="entry name" value="NMRA-LIKE FAMILY PROTEIN"/>
    <property type="match status" value="1"/>
</dbReference>
<feature type="domain" description="NmrA-like" evidence="3">
    <location>
        <begin position="5"/>
        <end position="310"/>
    </location>
</feature>
<keyword evidence="5" id="KW-1185">Reference proteome</keyword>
<evidence type="ECO:0000256" key="2">
    <source>
        <dbReference type="ARBA" id="ARBA00023002"/>
    </source>
</evidence>
<name>A0A5N6T2M6_ASPPS</name>
<proteinExistence type="predicted"/>
<gene>
    <name evidence="4" type="ORF">BDV38DRAFT_269102</name>
</gene>
<dbReference type="InterPro" id="IPR008030">
    <property type="entry name" value="NmrA-like"/>
</dbReference>
<protein>
    <submittedName>
        <fullName evidence="4">NAD(P)-binding protein</fullName>
    </submittedName>
</protein>
<dbReference type="PANTHER" id="PTHR47706:SF9">
    <property type="entry name" value="NMRA-LIKE DOMAIN-CONTAINING PROTEIN-RELATED"/>
    <property type="match status" value="1"/>
</dbReference>
<evidence type="ECO:0000313" key="4">
    <source>
        <dbReference type="EMBL" id="KAE8140553.1"/>
    </source>
</evidence>
<dbReference type="AlphaFoldDB" id="A0A5N6T2M6"/>
<accession>A0A5N6T2M6</accession>
<dbReference type="InterPro" id="IPR036291">
    <property type="entry name" value="NAD(P)-bd_dom_sf"/>
</dbReference>
<dbReference type="CDD" id="cd05259">
    <property type="entry name" value="PCBER_SDR_a"/>
    <property type="match status" value="1"/>
</dbReference>
<dbReference type="GO" id="GO:0016491">
    <property type="term" value="F:oxidoreductase activity"/>
    <property type="evidence" value="ECO:0007669"/>
    <property type="project" value="UniProtKB-KW"/>
</dbReference>
<dbReference type="InterPro" id="IPR051609">
    <property type="entry name" value="NmrA/Isoflavone_reductase-like"/>
</dbReference>
<evidence type="ECO:0000256" key="1">
    <source>
        <dbReference type="ARBA" id="ARBA00022857"/>
    </source>
</evidence>
<dbReference type="OrthoDB" id="419598at2759"/>
<organism evidence="4 5">
    <name type="scientific">Aspergillus pseudotamarii</name>
    <dbReference type="NCBI Taxonomy" id="132259"/>
    <lineage>
        <taxon>Eukaryota</taxon>
        <taxon>Fungi</taxon>
        <taxon>Dikarya</taxon>
        <taxon>Ascomycota</taxon>
        <taxon>Pezizomycotina</taxon>
        <taxon>Eurotiomycetes</taxon>
        <taxon>Eurotiomycetidae</taxon>
        <taxon>Eurotiales</taxon>
        <taxon>Aspergillaceae</taxon>
        <taxon>Aspergillus</taxon>
        <taxon>Aspergillus subgen. Circumdati</taxon>
    </lineage>
</organism>
<sequence>MTTIKVAVVGASGESGRSIVNALLESTDPKFEVTALTRPQSLNKPVNAQLQSRGVKIVPADLRGPSEKLVATLTGIDVVISAIFFNSLDDEYPLADAAKAAGVKRFVQSALMIVIPPRGVVSFRDKKEEILNYIQKICLPYTYIDAGWWHQIMVPRLPSGRFDHIVSSAHGDMPIALDGNVRTALSDLRDVGRYVARIIADPRTLNKRVHVYNEVYTQNKVYEVVERLSGERLPRKYISDAEALAQVKNAREAYKQNPKDMRSLGEWTNAQLLYSWGIRGDNTPEYAQFLGYLNGKELYPDFEYITFEDYVKEALEGKVKGVYQG</sequence>
<dbReference type="EMBL" id="ML743561">
    <property type="protein sequence ID" value="KAE8140553.1"/>
    <property type="molecule type" value="Genomic_DNA"/>
</dbReference>
<dbReference type="SUPFAM" id="SSF51735">
    <property type="entry name" value="NAD(P)-binding Rossmann-fold domains"/>
    <property type="match status" value="1"/>
</dbReference>